<keyword evidence="2 5" id="KW-0812">Transmembrane</keyword>
<feature type="transmembrane region" description="Helical" evidence="5">
    <location>
        <begin position="157"/>
        <end position="178"/>
    </location>
</feature>
<dbReference type="PANTHER" id="PTHR15948:SF0">
    <property type="entry name" value="GOLGI PH REGULATOR A-RELATED"/>
    <property type="match status" value="1"/>
</dbReference>
<dbReference type="PANTHER" id="PTHR15948">
    <property type="entry name" value="G-PROTEIN COUPLED RECEPTOR 89-RELATED"/>
    <property type="match status" value="1"/>
</dbReference>
<dbReference type="InterPro" id="IPR025969">
    <property type="entry name" value="ABA_GPCR_dom"/>
</dbReference>
<evidence type="ECO:0000259" key="7">
    <source>
        <dbReference type="Pfam" id="PF12537"/>
    </source>
</evidence>
<name>F0WG07_9STRA</name>
<evidence type="ECO:0000313" key="8">
    <source>
        <dbReference type="EMBL" id="CCA20141.1"/>
    </source>
</evidence>
<evidence type="ECO:0000256" key="3">
    <source>
        <dbReference type="ARBA" id="ARBA00022989"/>
    </source>
</evidence>
<dbReference type="InterPro" id="IPR015672">
    <property type="entry name" value="GPHR/GTG"/>
</dbReference>
<reference evidence="8" key="2">
    <citation type="submission" date="2011-02" db="EMBL/GenBank/DDBJ databases">
        <authorList>
            <person name="MacLean D."/>
        </authorList>
    </citation>
    <scope>NUCLEOTIDE SEQUENCE</scope>
</reference>
<evidence type="ECO:0000256" key="1">
    <source>
        <dbReference type="ARBA" id="ARBA00004141"/>
    </source>
</evidence>
<feature type="transmembrane region" description="Helical" evidence="5">
    <location>
        <begin position="294"/>
        <end position="319"/>
    </location>
</feature>
<comment type="subcellular location">
    <subcellularLocation>
        <location evidence="1">Membrane</location>
        <topology evidence="1">Multi-pass membrane protein</topology>
    </subcellularLocation>
</comment>
<feature type="domain" description="Abscisic acid G-protein coupled receptor-like" evidence="6">
    <location>
        <begin position="286"/>
        <end position="455"/>
    </location>
</feature>
<feature type="transmembrane region" description="Helical" evidence="5">
    <location>
        <begin position="391"/>
        <end position="414"/>
    </location>
</feature>
<evidence type="ECO:0000256" key="2">
    <source>
        <dbReference type="ARBA" id="ARBA00022692"/>
    </source>
</evidence>
<accession>F0WG07</accession>
<evidence type="ECO:0000259" key="6">
    <source>
        <dbReference type="Pfam" id="PF12430"/>
    </source>
</evidence>
<sequence length="618" mass="71694">MAMVPFHDACIWLSSWIGSFFFARYFFTWWLFHDYEINSSFTRTLFSISFMFSFNLFEVVLFQVMDIMTVSTRQLIWRTDLIAITFLIVFLLPLSIFYTVARDLFTVSRRHALTIASIVFVLYLYAFWHLNTFESDLKPDANWITSTFSITKSVSRISVLGVVFMAILSGFGAVNCPYEYLSVFWRKIEDAEIAFVENRLRHNIDIVFAKKKRLLYEESCHQPQNSLPSGIRSKIKALWAFTPHYSKNDGSYAKALQAEIQTLESLGKELFLEVHAMHHVRSRFLRSQTLQGRLYNFFGYLLSGLCVYKMMIATINAAFVRSRDKDPITDVFEKILYIFPSAARIINIRLVSEIASLLFVGVLVFTQTRGFLMTLVKVFRAWSNIVSSNCVVLWLAHLMGMYFVSSFVLMRMNLNPKHRGHIDQVLGNIEFDVYHRYFDITFVLSALCNALVLFLLKFTKASRTRIDSLADKFPIAMSEQKINDAVHGMMEQMDVKFIRDFQKRGYLRSAQCFDDKTSSSQQIQSCVEQCQMPMQQLQNVIQQELHSFQNRLQRCAMDCQDRARESIPISENVDHKTQSRVQKEMDACVGQCVDKQIACIPALQKRLEQSISHVSSQQ</sequence>
<dbReference type="InterPro" id="IPR022535">
    <property type="entry name" value="Golgi_pH-regulator_cons_dom"/>
</dbReference>
<dbReference type="GO" id="GO:0016020">
    <property type="term" value="C:membrane"/>
    <property type="evidence" value="ECO:0007669"/>
    <property type="project" value="UniProtKB-SubCell"/>
</dbReference>
<reference evidence="8" key="1">
    <citation type="journal article" date="2011" name="PLoS Biol.">
        <title>Gene gain and loss during evolution of obligate parasitism in the white rust pathogen of Arabidopsis thaliana.</title>
        <authorList>
            <person name="Kemen E."/>
            <person name="Gardiner A."/>
            <person name="Schultz-Larsen T."/>
            <person name="Kemen A.C."/>
            <person name="Balmuth A.L."/>
            <person name="Robert-Seilaniantz A."/>
            <person name="Bailey K."/>
            <person name="Holub E."/>
            <person name="Studholme D.J."/>
            <person name="Maclean D."/>
            <person name="Jones J.D."/>
        </authorList>
    </citation>
    <scope>NUCLEOTIDE SEQUENCE</scope>
</reference>
<feature type="transmembrane region" description="Helical" evidence="5">
    <location>
        <begin position="112"/>
        <end position="130"/>
    </location>
</feature>
<evidence type="ECO:0000256" key="4">
    <source>
        <dbReference type="ARBA" id="ARBA00023136"/>
    </source>
</evidence>
<feature type="transmembrane region" description="Helical" evidence="5">
    <location>
        <begin position="12"/>
        <end position="32"/>
    </location>
</feature>
<dbReference type="Pfam" id="PF05811">
    <property type="entry name" value="DUF842"/>
    <property type="match status" value="1"/>
</dbReference>
<protein>
    <submittedName>
        <fullName evidence="8">Uncharacterized protein AlNc14C87G5539</fullName>
    </submittedName>
</protein>
<dbReference type="InterPro" id="IPR008560">
    <property type="entry name" value="DUF842_euk"/>
</dbReference>
<dbReference type="Pfam" id="PF12537">
    <property type="entry name" value="GPHR_N"/>
    <property type="match status" value="1"/>
</dbReference>
<evidence type="ECO:0000256" key="5">
    <source>
        <dbReference type="SAM" id="Phobius"/>
    </source>
</evidence>
<feature type="transmembrane region" description="Helical" evidence="5">
    <location>
        <begin position="44"/>
        <end position="65"/>
    </location>
</feature>
<feature type="domain" description="Golgi pH regulator conserved" evidence="7">
    <location>
        <begin position="148"/>
        <end position="214"/>
    </location>
</feature>
<organism evidence="8">
    <name type="scientific">Albugo laibachii Nc14</name>
    <dbReference type="NCBI Taxonomy" id="890382"/>
    <lineage>
        <taxon>Eukaryota</taxon>
        <taxon>Sar</taxon>
        <taxon>Stramenopiles</taxon>
        <taxon>Oomycota</taxon>
        <taxon>Peronosporomycetes</taxon>
        <taxon>Albuginales</taxon>
        <taxon>Albuginaceae</taxon>
        <taxon>Albugo</taxon>
    </lineage>
</organism>
<feature type="transmembrane region" description="Helical" evidence="5">
    <location>
        <begin position="434"/>
        <end position="456"/>
    </location>
</feature>
<dbReference type="Pfam" id="PF12430">
    <property type="entry name" value="ABA_GPCR"/>
    <property type="match status" value="1"/>
</dbReference>
<keyword evidence="3 5" id="KW-1133">Transmembrane helix</keyword>
<dbReference type="HOGENOM" id="CLU_030540_1_1_1"/>
<keyword evidence="4 5" id="KW-0472">Membrane</keyword>
<feature type="transmembrane region" description="Helical" evidence="5">
    <location>
        <begin position="81"/>
        <end position="100"/>
    </location>
</feature>
<dbReference type="EMBL" id="FR824132">
    <property type="protein sequence ID" value="CCA20141.1"/>
    <property type="molecule type" value="Genomic_DNA"/>
</dbReference>
<dbReference type="AlphaFoldDB" id="F0WG07"/>
<proteinExistence type="predicted"/>
<gene>
    <name evidence="8" type="primary">AlNc14C87G5539</name>
    <name evidence="8" type="ORF">ALNC14_062840</name>
</gene>